<feature type="non-terminal residue" evidence="6">
    <location>
        <position position="125"/>
    </location>
</feature>
<keyword evidence="4" id="KW-0325">Glycoprotein</keyword>
<proteinExistence type="evidence at transcript level"/>
<comment type="subcellular location">
    <subcellularLocation>
        <location evidence="1">Secreted</location>
    </subcellularLocation>
</comment>
<evidence type="ECO:0000259" key="5">
    <source>
        <dbReference type="Pfam" id="PF13330"/>
    </source>
</evidence>
<evidence type="ECO:0000256" key="1">
    <source>
        <dbReference type="ARBA" id="ARBA00004613"/>
    </source>
</evidence>
<organism evidence="6">
    <name type="scientific">Scytodes thoracica</name>
    <name type="common">Spitting spider</name>
    <name type="synonym">Aranea thoracica</name>
    <dbReference type="NCBI Taxonomy" id="1112478"/>
    <lineage>
        <taxon>Eukaryota</taxon>
        <taxon>Metazoa</taxon>
        <taxon>Ecdysozoa</taxon>
        <taxon>Arthropoda</taxon>
        <taxon>Chelicerata</taxon>
        <taxon>Arachnida</taxon>
        <taxon>Araneae</taxon>
        <taxon>Araneomorphae</taxon>
        <taxon>Haplogynae</taxon>
        <taxon>Scytodoidea</taxon>
        <taxon>Scytodidae</taxon>
        <taxon>Scytodes</taxon>
    </lineage>
</organism>
<keyword evidence="2" id="KW-0964">Secreted</keyword>
<dbReference type="GO" id="GO:0005576">
    <property type="term" value="C:extracellular region"/>
    <property type="evidence" value="ECO:0007669"/>
    <property type="project" value="UniProtKB-SubCell"/>
</dbReference>
<evidence type="ECO:0000256" key="2">
    <source>
        <dbReference type="ARBA" id="ARBA00022525"/>
    </source>
</evidence>
<dbReference type="EMBL" id="KF860715">
    <property type="protein sequence ID" value="AIW62622.1"/>
    <property type="molecule type" value="mRNA"/>
</dbReference>
<feature type="domain" description="WxxW" evidence="5">
    <location>
        <begin position="19"/>
        <end position="117"/>
    </location>
</feature>
<evidence type="ECO:0000256" key="3">
    <source>
        <dbReference type="ARBA" id="ARBA00022729"/>
    </source>
</evidence>
<evidence type="ECO:0000313" key="6">
    <source>
        <dbReference type="EMBL" id="AIW62622.1"/>
    </source>
</evidence>
<protein>
    <recommendedName>
        <fullName evidence="5">WxxW domain-containing protein</fullName>
    </recommendedName>
</protein>
<keyword evidence="3" id="KW-0732">Signal</keyword>
<feature type="non-terminal residue" evidence="6">
    <location>
        <position position="1"/>
    </location>
</feature>
<dbReference type="Pfam" id="PF13330">
    <property type="entry name" value="Mucin2_WxxW"/>
    <property type="match status" value="1"/>
</dbReference>
<reference evidence="6" key="2">
    <citation type="journal article" date="2014" name="J. Proteome Res.">
        <title>Spit and venom from scytodes spiders: a diverse and distinct cocktail.</title>
        <authorList>
            <person name="Zobel-Thropp P.A."/>
            <person name="Correa S.M."/>
            <person name="Garb J.E."/>
            <person name="Binford G.J."/>
        </authorList>
    </citation>
    <scope>NUCLEOTIDE SEQUENCE</scope>
    <source>
        <tissue evidence="6">Venom gland</tissue>
    </source>
</reference>
<sequence>RWPTPVPTGVTPIGGCNSWSHWVNDHHPSKVYDGTLDEKDKPYDDFENKDLTSIQREQKFCLTGELGSVECRDAETGDDYLETTDRNVTCNLNKGLVCDAADQRTLGCRDYEIRYFCTCAKETTV</sequence>
<name>A0A0A0V630_SCYTH</name>
<dbReference type="AlphaFoldDB" id="A0A0A0V630"/>
<accession>A0A0A0V630</accession>
<dbReference type="InterPro" id="IPR025155">
    <property type="entry name" value="WxxW_domain"/>
</dbReference>
<evidence type="ECO:0000256" key="4">
    <source>
        <dbReference type="ARBA" id="ARBA00023180"/>
    </source>
</evidence>
<reference evidence="6" key="1">
    <citation type="submission" date="2013-11" db="EMBL/GenBank/DDBJ databases">
        <authorList>
            <person name="Thropp P.A."/>
            <person name="Correa S.M."/>
            <person name="Garb J.E."/>
            <person name="Binford G.J."/>
        </authorList>
    </citation>
    <scope>NUCLEOTIDE SEQUENCE</scope>
    <source>
        <tissue evidence="6">Venom gland</tissue>
    </source>
</reference>